<comment type="cofactor">
    <cofactor evidence="2">
        <name>Mn(2+)</name>
        <dbReference type="ChEBI" id="CHEBI:29035"/>
    </cofactor>
</comment>
<comment type="catalytic activity">
    <reaction evidence="1">
        <text>D-mannonate = 2-dehydro-3-deoxy-D-gluconate + H2O</text>
        <dbReference type="Rhea" id="RHEA:20097"/>
        <dbReference type="ChEBI" id="CHEBI:15377"/>
        <dbReference type="ChEBI" id="CHEBI:17767"/>
        <dbReference type="ChEBI" id="CHEBI:57990"/>
        <dbReference type="EC" id="4.2.1.8"/>
    </reaction>
</comment>
<comment type="pathway">
    <text evidence="5">Carbohydrate metabolism; pentose and glucuronate interconversion.</text>
</comment>
<dbReference type="SUPFAM" id="SSF51658">
    <property type="entry name" value="Xylose isomerase-like"/>
    <property type="match status" value="1"/>
</dbReference>
<evidence type="ECO:0000256" key="8">
    <source>
        <dbReference type="ARBA" id="ARBA00023004"/>
    </source>
</evidence>
<keyword evidence="9" id="KW-0464">Manganese</keyword>
<evidence type="ECO:0000256" key="3">
    <source>
        <dbReference type="ARBA" id="ARBA00001954"/>
    </source>
</evidence>
<feature type="non-terminal residue" evidence="11">
    <location>
        <position position="251"/>
    </location>
</feature>
<gene>
    <name evidence="11" type="ORF">METZ01_LOCUS225256</name>
</gene>
<dbReference type="EMBL" id="UINC01054552">
    <property type="protein sequence ID" value="SVB72402.1"/>
    <property type="molecule type" value="Genomic_DNA"/>
</dbReference>
<comment type="cofactor">
    <cofactor evidence="3">
        <name>Fe(2+)</name>
        <dbReference type="ChEBI" id="CHEBI:29033"/>
    </cofactor>
</comment>
<evidence type="ECO:0000256" key="6">
    <source>
        <dbReference type="ARBA" id="ARBA00007389"/>
    </source>
</evidence>
<proteinExistence type="inferred from homology"/>
<dbReference type="GO" id="GO:0030145">
    <property type="term" value="F:manganese ion binding"/>
    <property type="evidence" value="ECO:0007669"/>
    <property type="project" value="TreeGrafter"/>
</dbReference>
<evidence type="ECO:0000256" key="2">
    <source>
        <dbReference type="ARBA" id="ARBA00001936"/>
    </source>
</evidence>
<dbReference type="GO" id="GO:0042840">
    <property type="term" value="P:D-glucuronate catabolic process"/>
    <property type="evidence" value="ECO:0007669"/>
    <property type="project" value="TreeGrafter"/>
</dbReference>
<dbReference type="PANTHER" id="PTHR30387:SF2">
    <property type="entry name" value="MANNONATE DEHYDRATASE"/>
    <property type="match status" value="1"/>
</dbReference>
<comment type="similarity">
    <text evidence="6">Belongs to the mannonate dehydratase family.</text>
</comment>
<reference evidence="11" key="1">
    <citation type="submission" date="2018-05" db="EMBL/GenBank/DDBJ databases">
        <authorList>
            <person name="Lanie J.A."/>
            <person name="Ng W.-L."/>
            <person name="Kazmierczak K.M."/>
            <person name="Andrzejewski T.M."/>
            <person name="Davidsen T.M."/>
            <person name="Wayne K.J."/>
            <person name="Tettelin H."/>
            <person name="Glass J.I."/>
            <person name="Rusch D."/>
            <person name="Podicherti R."/>
            <person name="Tsui H.-C.T."/>
            <person name="Winkler M.E."/>
        </authorList>
    </citation>
    <scope>NUCLEOTIDE SEQUENCE</scope>
</reference>
<keyword evidence="8" id="KW-0408">Iron</keyword>
<keyword evidence="10" id="KW-0456">Lyase</keyword>
<evidence type="ECO:0000313" key="11">
    <source>
        <dbReference type="EMBL" id="SVB72402.1"/>
    </source>
</evidence>
<evidence type="ECO:0000256" key="9">
    <source>
        <dbReference type="ARBA" id="ARBA00023211"/>
    </source>
</evidence>
<evidence type="ECO:0000256" key="5">
    <source>
        <dbReference type="ARBA" id="ARBA00004892"/>
    </source>
</evidence>
<accession>A0A382GC23</accession>
<dbReference type="InterPro" id="IPR004628">
    <property type="entry name" value="Man_deHydtase"/>
</dbReference>
<sequence>MFIQDQLPAERVTGETLQFYKAIGVDYLTIYPPPDFQSKQEYTAYFKDMKRMAEAHGLILYNIAAKGPDEITLALPGRDRKIEGWKKMLGAMGEVGIPTLGYNFKPIGNFRTPATSGRGGAEYSTWHYDEHIQEPHNFPDKRIDEEAMWANIRYFLERIIPVAEENNVRMALHPDDPPIPEPLGGAARIVSTIDKYKRIFDLAPSDSNAMLFCQGCVTEMGVNVFDTIRDIGGLGKIVYVHFRNIHGNKEA</sequence>
<name>A0A382GC23_9ZZZZ</name>
<comment type="function">
    <text evidence="4">Catalyzes the dehydration of D-mannonate.</text>
</comment>
<dbReference type="PANTHER" id="PTHR30387">
    <property type="entry name" value="MANNONATE DEHYDRATASE"/>
    <property type="match status" value="1"/>
</dbReference>
<dbReference type="EC" id="4.2.1.8" evidence="7"/>
<organism evidence="11">
    <name type="scientific">marine metagenome</name>
    <dbReference type="NCBI Taxonomy" id="408172"/>
    <lineage>
        <taxon>unclassified sequences</taxon>
        <taxon>metagenomes</taxon>
        <taxon>ecological metagenomes</taxon>
    </lineage>
</organism>
<dbReference type="Pfam" id="PF03786">
    <property type="entry name" value="UxuA"/>
    <property type="match status" value="2"/>
</dbReference>
<dbReference type="GO" id="GO:0008198">
    <property type="term" value="F:ferrous iron binding"/>
    <property type="evidence" value="ECO:0007669"/>
    <property type="project" value="TreeGrafter"/>
</dbReference>
<evidence type="ECO:0000256" key="1">
    <source>
        <dbReference type="ARBA" id="ARBA00001794"/>
    </source>
</evidence>
<dbReference type="AlphaFoldDB" id="A0A382GC23"/>
<evidence type="ECO:0000256" key="4">
    <source>
        <dbReference type="ARBA" id="ARBA00002713"/>
    </source>
</evidence>
<dbReference type="InterPro" id="IPR036237">
    <property type="entry name" value="Xyl_isomerase-like_sf"/>
</dbReference>
<protein>
    <recommendedName>
        <fullName evidence="7">mannonate dehydratase</fullName>
        <ecNumber evidence="7">4.2.1.8</ecNumber>
    </recommendedName>
</protein>
<dbReference type="GO" id="GO:0008927">
    <property type="term" value="F:mannonate dehydratase activity"/>
    <property type="evidence" value="ECO:0007669"/>
    <property type="project" value="UniProtKB-EC"/>
</dbReference>
<evidence type="ECO:0000256" key="10">
    <source>
        <dbReference type="ARBA" id="ARBA00023239"/>
    </source>
</evidence>
<dbReference type="Gene3D" id="3.20.20.150">
    <property type="entry name" value="Divalent-metal-dependent TIM barrel enzymes"/>
    <property type="match status" value="1"/>
</dbReference>
<evidence type="ECO:0000256" key="7">
    <source>
        <dbReference type="ARBA" id="ARBA00012927"/>
    </source>
</evidence>